<comment type="caution">
    <text evidence="2">The sequence shown here is derived from an EMBL/GenBank/DDBJ whole genome shotgun (WGS) entry which is preliminary data.</text>
</comment>
<feature type="domain" description="PiggyBac transposable element-derived protein" evidence="1">
    <location>
        <begin position="5"/>
        <end position="85"/>
    </location>
</feature>
<dbReference type="AlphaFoldDB" id="A0A8K0CVB3"/>
<protein>
    <recommendedName>
        <fullName evidence="1">PiggyBac transposable element-derived protein domain-containing protein</fullName>
    </recommendedName>
</protein>
<evidence type="ECO:0000313" key="2">
    <source>
        <dbReference type="EMBL" id="KAF2892281.1"/>
    </source>
</evidence>
<gene>
    <name evidence="2" type="ORF">ILUMI_13896</name>
</gene>
<dbReference type="InterPro" id="IPR029526">
    <property type="entry name" value="PGBD"/>
</dbReference>
<evidence type="ECO:0000313" key="3">
    <source>
        <dbReference type="Proteomes" id="UP000801492"/>
    </source>
</evidence>
<proteinExistence type="predicted"/>
<evidence type="ECO:0000259" key="1">
    <source>
        <dbReference type="Pfam" id="PF13843"/>
    </source>
</evidence>
<name>A0A8K0CVB3_IGNLU</name>
<sequence>MSNIIIRETNRKANSVYAACNAENPENPPKVWKFLIPEEFEAYLGIIISAGVHHSKSKPTADSWKTDAKPLYRATMSLNRFWNISRFTF</sequence>
<dbReference type="EMBL" id="VTPC01008827">
    <property type="protein sequence ID" value="KAF2892281.1"/>
    <property type="molecule type" value="Genomic_DNA"/>
</dbReference>
<dbReference type="Pfam" id="PF13843">
    <property type="entry name" value="DDE_Tnp_1_7"/>
    <property type="match status" value="1"/>
</dbReference>
<accession>A0A8K0CVB3</accession>
<dbReference type="OrthoDB" id="6775400at2759"/>
<organism evidence="2 3">
    <name type="scientific">Ignelater luminosus</name>
    <name type="common">Cucubano</name>
    <name type="synonym">Pyrophorus luminosus</name>
    <dbReference type="NCBI Taxonomy" id="2038154"/>
    <lineage>
        <taxon>Eukaryota</taxon>
        <taxon>Metazoa</taxon>
        <taxon>Ecdysozoa</taxon>
        <taxon>Arthropoda</taxon>
        <taxon>Hexapoda</taxon>
        <taxon>Insecta</taxon>
        <taxon>Pterygota</taxon>
        <taxon>Neoptera</taxon>
        <taxon>Endopterygota</taxon>
        <taxon>Coleoptera</taxon>
        <taxon>Polyphaga</taxon>
        <taxon>Elateriformia</taxon>
        <taxon>Elateroidea</taxon>
        <taxon>Elateridae</taxon>
        <taxon>Agrypninae</taxon>
        <taxon>Pyrophorini</taxon>
        <taxon>Ignelater</taxon>
    </lineage>
</organism>
<keyword evidence="3" id="KW-1185">Reference proteome</keyword>
<dbReference type="Proteomes" id="UP000801492">
    <property type="component" value="Unassembled WGS sequence"/>
</dbReference>
<reference evidence="2" key="1">
    <citation type="submission" date="2019-08" db="EMBL/GenBank/DDBJ databases">
        <title>The genome of the North American firefly Photinus pyralis.</title>
        <authorList>
            <consortium name="Photinus pyralis genome working group"/>
            <person name="Fallon T.R."/>
            <person name="Sander Lower S.E."/>
            <person name="Weng J.-K."/>
        </authorList>
    </citation>
    <scope>NUCLEOTIDE SEQUENCE</scope>
    <source>
        <strain evidence="2">TRF0915ILg1</strain>
        <tissue evidence="2">Whole body</tissue>
    </source>
</reference>